<evidence type="ECO:0000313" key="7">
    <source>
        <dbReference type="Proteomes" id="UP000427769"/>
    </source>
</evidence>
<keyword evidence="1" id="KW-0547">Nucleotide-binding</keyword>
<keyword evidence="7" id="KW-1185">Reference proteome</keyword>
<dbReference type="OrthoDB" id="5414611at2"/>
<feature type="domain" description="Sigma-54 factor interaction" evidence="5">
    <location>
        <begin position="129"/>
        <end position="348"/>
    </location>
</feature>
<dbReference type="InterPro" id="IPR002078">
    <property type="entry name" value="Sigma_54_int"/>
</dbReference>
<dbReference type="InterPro" id="IPR058031">
    <property type="entry name" value="AAA_lid_NorR"/>
</dbReference>
<dbReference type="GO" id="GO:0006355">
    <property type="term" value="P:regulation of DNA-templated transcription"/>
    <property type="evidence" value="ECO:0007669"/>
    <property type="project" value="InterPro"/>
</dbReference>
<dbReference type="Pfam" id="PF14532">
    <property type="entry name" value="Sigma54_activ_2"/>
    <property type="match status" value="1"/>
</dbReference>
<dbReference type="GO" id="GO:0005524">
    <property type="term" value="F:ATP binding"/>
    <property type="evidence" value="ECO:0007669"/>
    <property type="project" value="UniProtKB-KW"/>
</dbReference>
<keyword evidence="4" id="KW-0804">Transcription</keyword>
<evidence type="ECO:0000256" key="2">
    <source>
        <dbReference type="ARBA" id="ARBA00022840"/>
    </source>
</evidence>
<dbReference type="Gene3D" id="3.40.50.300">
    <property type="entry name" value="P-loop containing nucleotide triphosphate hydrolases"/>
    <property type="match status" value="1"/>
</dbReference>
<dbReference type="SUPFAM" id="SSF52540">
    <property type="entry name" value="P-loop containing nucleoside triphosphate hydrolases"/>
    <property type="match status" value="1"/>
</dbReference>
<dbReference type="KEGG" id="dwd:DSCW_03390"/>
<dbReference type="GO" id="GO:0043565">
    <property type="term" value="F:sequence-specific DNA binding"/>
    <property type="evidence" value="ECO:0007669"/>
    <property type="project" value="InterPro"/>
</dbReference>
<evidence type="ECO:0000259" key="5">
    <source>
        <dbReference type="PROSITE" id="PS50045"/>
    </source>
</evidence>
<dbReference type="PANTHER" id="PTHR32071">
    <property type="entry name" value="TRANSCRIPTIONAL REGULATORY PROTEIN"/>
    <property type="match status" value="1"/>
</dbReference>
<evidence type="ECO:0000256" key="1">
    <source>
        <dbReference type="ARBA" id="ARBA00022741"/>
    </source>
</evidence>
<dbReference type="EMBL" id="AP021875">
    <property type="protein sequence ID" value="BBO72922.1"/>
    <property type="molecule type" value="Genomic_DNA"/>
</dbReference>
<dbReference type="InterPro" id="IPR027417">
    <property type="entry name" value="P-loop_NTPase"/>
</dbReference>
<evidence type="ECO:0000256" key="3">
    <source>
        <dbReference type="ARBA" id="ARBA00023015"/>
    </source>
</evidence>
<sequence length="447" mass="50180">MPQVTATVLDRHQPQRDEIRNRLLRCGVLPICFQDEWICLENIHHIRPDFALLRTDSYARTFRFVNIAKAIRSDFPILVVSEKNDIEGFVQNNWLANLRFLRYPAKDEEFKGFIGLLGDGKQTQHPQALVAASAERKRLMQELPLLGLSREPILIQGDRGVGKKCIARAIHAFSVAKYAPIDFIDAKKVTGKWIRETGERFRGVYHGDGKETLTVQVIKNIEKLQPSVQSQLLLLMENVNCNGMGHKKNGVSAPFISMAGDDLDALVQSGTFRKDLYHRLSVLKLTVPPLCGHDDDICAMAEHFAARHGIRTNGGICRLPDTMMANFTAYHWPGNISELKQTVVQTISAVQQGECLDHATGPCNCNVQGKNRQGVAAWIDAEDIRKYLQENADISLKKAKTRYAAKVERKIMKAVLAHTKGNCKKAAVLLNISYKSMLNKAKAYRLV</sequence>
<organism evidence="6 7">
    <name type="scientific">Desulfosarcina widdelii</name>
    <dbReference type="NCBI Taxonomy" id="947919"/>
    <lineage>
        <taxon>Bacteria</taxon>
        <taxon>Pseudomonadati</taxon>
        <taxon>Thermodesulfobacteriota</taxon>
        <taxon>Desulfobacteria</taxon>
        <taxon>Desulfobacterales</taxon>
        <taxon>Desulfosarcinaceae</taxon>
        <taxon>Desulfosarcina</taxon>
    </lineage>
</organism>
<evidence type="ECO:0000313" key="6">
    <source>
        <dbReference type="EMBL" id="BBO72922.1"/>
    </source>
</evidence>
<reference evidence="6 7" key="1">
    <citation type="submission" date="2019-11" db="EMBL/GenBank/DDBJ databases">
        <title>Comparative genomics of hydrocarbon-degrading Desulfosarcina strains.</title>
        <authorList>
            <person name="Watanabe M."/>
            <person name="Kojima H."/>
            <person name="Fukui M."/>
        </authorList>
    </citation>
    <scope>NUCLEOTIDE SEQUENCE [LARGE SCALE GENOMIC DNA]</scope>
    <source>
        <strain evidence="6 7">PP31</strain>
    </source>
</reference>
<dbReference type="Gene3D" id="1.10.8.60">
    <property type="match status" value="1"/>
</dbReference>
<gene>
    <name evidence="6" type="ORF">DSCW_03390</name>
</gene>
<dbReference type="Pfam" id="PF25601">
    <property type="entry name" value="AAA_lid_14"/>
    <property type="match status" value="1"/>
</dbReference>
<dbReference type="PROSITE" id="PS50045">
    <property type="entry name" value="SIGMA54_INTERACT_4"/>
    <property type="match status" value="1"/>
</dbReference>
<accession>A0A5K7YSW8</accession>
<dbReference type="AlphaFoldDB" id="A0A5K7YSW8"/>
<dbReference type="RefSeq" id="WP_155302084.1">
    <property type="nucleotide sequence ID" value="NZ_AP021875.1"/>
</dbReference>
<keyword evidence="2" id="KW-0067">ATP-binding</keyword>
<proteinExistence type="predicted"/>
<dbReference type="CDD" id="cd00009">
    <property type="entry name" value="AAA"/>
    <property type="match status" value="1"/>
</dbReference>
<evidence type="ECO:0000256" key="4">
    <source>
        <dbReference type="ARBA" id="ARBA00023163"/>
    </source>
</evidence>
<keyword evidence="3" id="KW-0805">Transcription regulation</keyword>
<dbReference type="Proteomes" id="UP000427769">
    <property type="component" value="Chromosome"/>
</dbReference>
<dbReference type="Pfam" id="PF02954">
    <property type="entry name" value="HTH_8"/>
    <property type="match status" value="1"/>
</dbReference>
<dbReference type="SUPFAM" id="SSF46689">
    <property type="entry name" value="Homeodomain-like"/>
    <property type="match status" value="1"/>
</dbReference>
<dbReference type="InterPro" id="IPR009057">
    <property type="entry name" value="Homeodomain-like_sf"/>
</dbReference>
<protein>
    <recommendedName>
        <fullName evidence="5">Sigma-54 factor interaction domain-containing protein</fullName>
    </recommendedName>
</protein>
<dbReference type="Gene3D" id="1.10.10.60">
    <property type="entry name" value="Homeodomain-like"/>
    <property type="match status" value="1"/>
</dbReference>
<dbReference type="InterPro" id="IPR002197">
    <property type="entry name" value="HTH_Fis"/>
</dbReference>
<name>A0A5K7YSW8_9BACT</name>